<reference evidence="7 8" key="1">
    <citation type="submission" date="2023-08" db="EMBL/GenBank/DDBJ databases">
        <title>genomic of G39.</title>
        <authorList>
            <person name="Wang Y."/>
        </authorList>
    </citation>
    <scope>NUCLEOTIDE SEQUENCE [LARGE SCALE GENOMIC DNA]</scope>
    <source>
        <strain evidence="7 8">G39</strain>
    </source>
</reference>
<dbReference type="PRINTS" id="PR02008">
    <property type="entry name" value="RCMTFAMILY"/>
</dbReference>
<feature type="domain" description="SAM-dependent MTase RsmB/NOP-type" evidence="6">
    <location>
        <begin position="102"/>
        <end position="392"/>
    </location>
</feature>
<feature type="binding site" evidence="5">
    <location>
        <position position="233"/>
    </location>
    <ligand>
        <name>S-adenosyl-L-methionine</name>
        <dbReference type="ChEBI" id="CHEBI:59789"/>
    </ligand>
</feature>
<keyword evidence="8" id="KW-1185">Reference proteome</keyword>
<dbReference type="InterPro" id="IPR049560">
    <property type="entry name" value="MeTrfase_RsmB-F_NOP2_cat"/>
</dbReference>
<dbReference type="CDD" id="cd02440">
    <property type="entry name" value="AdoMet_MTases"/>
    <property type="match status" value="1"/>
</dbReference>
<evidence type="ECO:0000256" key="5">
    <source>
        <dbReference type="PROSITE-ProRule" id="PRU01023"/>
    </source>
</evidence>
<dbReference type="Gene3D" id="3.40.50.150">
    <property type="entry name" value="Vaccinia Virus protein VP39"/>
    <property type="match status" value="1"/>
</dbReference>
<dbReference type="SUPFAM" id="SSF53335">
    <property type="entry name" value="S-adenosyl-L-methionine-dependent methyltransferases"/>
    <property type="match status" value="1"/>
</dbReference>
<dbReference type="EC" id="2.1.1.-" evidence="7"/>
<dbReference type="GO" id="GO:0008168">
    <property type="term" value="F:methyltransferase activity"/>
    <property type="evidence" value="ECO:0007669"/>
    <property type="project" value="UniProtKB-KW"/>
</dbReference>
<comment type="caution">
    <text evidence="5">Lacks conserved residue(s) required for the propagation of feature annotation.</text>
</comment>
<keyword evidence="3 5" id="KW-0949">S-adenosyl-L-methionine</keyword>
<dbReference type="InterPro" id="IPR023267">
    <property type="entry name" value="RCMT"/>
</dbReference>
<dbReference type="Proteomes" id="UP001240639">
    <property type="component" value="Unassembled WGS sequence"/>
</dbReference>
<dbReference type="PANTHER" id="PTHR22807">
    <property type="entry name" value="NOP2 YEAST -RELATED NOL1/NOP2/FMU SUN DOMAIN-CONTAINING"/>
    <property type="match status" value="1"/>
</dbReference>
<feature type="active site" description="Nucleophile" evidence="5">
    <location>
        <position position="334"/>
    </location>
</feature>
<feature type="binding site" evidence="5">
    <location>
        <position position="281"/>
    </location>
    <ligand>
        <name>S-adenosyl-L-methionine</name>
        <dbReference type="ChEBI" id="CHEBI:59789"/>
    </ligand>
</feature>
<keyword evidence="1 5" id="KW-0489">Methyltransferase</keyword>
<dbReference type="InterPro" id="IPR001678">
    <property type="entry name" value="MeTrfase_RsmB-F_NOP2_dom"/>
</dbReference>
<evidence type="ECO:0000259" key="6">
    <source>
        <dbReference type="PROSITE" id="PS51686"/>
    </source>
</evidence>
<name>A0ABT9HRF7_9SPHN</name>
<dbReference type="GO" id="GO:0032259">
    <property type="term" value="P:methylation"/>
    <property type="evidence" value="ECO:0007669"/>
    <property type="project" value="UniProtKB-KW"/>
</dbReference>
<keyword evidence="2 5" id="KW-0808">Transferase</keyword>
<accession>A0ABT9HRF7</accession>
<evidence type="ECO:0000313" key="8">
    <source>
        <dbReference type="Proteomes" id="UP001240639"/>
    </source>
</evidence>
<comment type="similarity">
    <text evidence="5">Belongs to the class I-like SAM-binding methyltransferase superfamily. RsmB/NOP family.</text>
</comment>
<dbReference type="EMBL" id="JAVAIM010000001">
    <property type="protein sequence ID" value="MDP4575417.1"/>
    <property type="molecule type" value="Genomic_DNA"/>
</dbReference>
<feature type="binding site" evidence="5">
    <location>
        <position position="260"/>
    </location>
    <ligand>
        <name>S-adenosyl-L-methionine</name>
        <dbReference type="ChEBI" id="CHEBI:59789"/>
    </ligand>
</feature>
<gene>
    <name evidence="7" type="ORF">Q9K02_09745</name>
</gene>
<protein>
    <submittedName>
        <fullName evidence="7">RsmB/NOP family class I SAM-dependent RNA methyltransferase</fullName>
        <ecNumber evidence="7">2.1.1.-</ecNumber>
    </submittedName>
</protein>
<dbReference type="InterPro" id="IPR029063">
    <property type="entry name" value="SAM-dependent_MTases_sf"/>
</dbReference>
<evidence type="ECO:0000313" key="7">
    <source>
        <dbReference type="EMBL" id="MDP4575417.1"/>
    </source>
</evidence>
<evidence type="ECO:0000256" key="3">
    <source>
        <dbReference type="ARBA" id="ARBA00022691"/>
    </source>
</evidence>
<evidence type="ECO:0000256" key="2">
    <source>
        <dbReference type="ARBA" id="ARBA00022679"/>
    </source>
</evidence>
<keyword evidence="4 5" id="KW-0694">RNA-binding</keyword>
<organism evidence="7 8">
    <name type="scientific">Qipengyuania profundimaris</name>
    <dbReference type="NCBI Taxonomy" id="3067652"/>
    <lineage>
        <taxon>Bacteria</taxon>
        <taxon>Pseudomonadati</taxon>
        <taxon>Pseudomonadota</taxon>
        <taxon>Alphaproteobacteria</taxon>
        <taxon>Sphingomonadales</taxon>
        <taxon>Erythrobacteraceae</taxon>
        <taxon>Qipengyuania</taxon>
    </lineage>
</organism>
<dbReference type="RefSeq" id="WP_305932720.1">
    <property type="nucleotide sequence ID" value="NZ_JAVAIM010000001.1"/>
</dbReference>
<dbReference type="PROSITE" id="PS51686">
    <property type="entry name" value="SAM_MT_RSMB_NOP"/>
    <property type="match status" value="1"/>
</dbReference>
<dbReference type="Pfam" id="PF01189">
    <property type="entry name" value="Methyltr_RsmB-F"/>
    <property type="match status" value="1"/>
</dbReference>
<proteinExistence type="inferred from homology"/>
<sequence length="392" mass="41782">MTPAARVQTAIELLDAIIASARAKGAPADRILAEWFRNNRFAGSKDRRAIRELVFGAIRACGPVPETGRAAMLRLAETDPAIAPLFDGSKYGPSALGADEAAAEGGIAPEWLERKLAASQIAGDEAAALLDRAPLDLRVNTLKADRASLQLPVESHPTDAPNGLRLEPGTPVEQWEAFRDGRIEVQDTGSQIACLAVGAQPGETVIDLCAGAGGKTLALAATMDNLGTLVAADTDRNRLSRLGPRAERAGVTNIETRLLDPKKEREALSDLMGKADAVLVDAPCSGTGTWRRNPEARWRLDEAELARLAEVQSYLLDLARELVRPGGRIVYVTCSLLDEEGADQFEAFLARDDDLEAQPPALPAGRPRGNGVRLTPYHDGTDGFFIACAGRA</sequence>
<dbReference type="PANTHER" id="PTHR22807:SF53">
    <property type="entry name" value="RIBOSOMAL RNA SMALL SUBUNIT METHYLTRANSFERASE B-RELATED"/>
    <property type="match status" value="1"/>
</dbReference>
<evidence type="ECO:0000256" key="4">
    <source>
        <dbReference type="ARBA" id="ARBA00022884"/>
    </source>
</evidence>
<evidence type="ECO:0000256" key="1">
    <source>
        <dbReference type="ARBA" id="ARBA00022603"/>
    </source>
</evidence>
<comment type="caution">
    <text evidence="7">The sequence shown here is derived from an EMBL/GenBank/DDBJ whole genome shotgun (WGS) entry which is preliminary data.</text>
</comment>